<feature type="transmembrane region" description="Helical" evidence="6">
    <location>
        <begin position="694"/>
        <end position="711"/>
    </location>
</feature>
<feature type="chain" id="PRO_5039489276" description="SpaA-like prealbumin fold domain-containing protein" evidence="7">
    <location>
        <begin position="28"/>
        <end position="718"/>
    </location>
</feature>
<evidence type="ECO:0000256" key="2">
    <source>
        <dbReference type="ARBA" id="ARBA00022512"/>
    </source>
</evidence>
<evidence type="ECO:0000256" key="1">
    <source>
        <dbReference type="ARBA" id="ARBA00004191"/>
    </source>
</evidence>
<organism evidence="9 10">
    <name type="scientific">Catenisphaera adipataccumulans</name>
    <dbReference type="NCBI Taxonomy" id="700500"/>
    <lineage>
        <taxon>Bacteria</taxon>
        <taxon>Bacillati</taxon>
        <taxon>Bacillota</taxon>
        <taxon>Erysipelotrichia</taxon>
        <taxon>Erysipelotrichales</taxon>
        <taxon>Erysipelotrichaceae</taxon>
        <taxon>Catenisphaera</taxon>
    </lineage>
</organism>
<gene>
    <name evidence="9" type="ORF">HNQ47_001282</name>
</gene>
<evidence type="ECO:0000259" key="8">
    <source>
        <dbReference type="Pfam" id="PF17802"/>
    </source>
</evidence>
<comment type="subcellular location">
    <subcellularLocation>
        <location evidence="1">Secreted</location>
        <location evidence="1">Cell wall</location>
    </subcellularLocation>
</comment>
<evidence type="ECO:0000313" key="10">
    <source>
        <dbReference type="Proteomes" id="UP000539953"/>
    </source>
</evidence>
<dbReference type="SUPFAM" id="SSF49401">
    <property type="entry name" value="Bacterial adhesins"/>
    <property type="match status" value="2"/>
</dbReference>
<evidence type="ECO:0000256" key="6">
    <source>
        <dbReference type="SAM" id="Phobius"/>
    </source>
</evidence>
<keyword evidence="4 7" id="KW-0732">Signal</keyword>
<dbReference type="InterPro" id="IPR011252">
    <property type="entry name" value="Fibrogen-bd_dom1"/>
</dbReference>
<protein>
    <recommendedName>
        <fullName evidence="8">SpaA-like prealbumin fold domain-containing protein</fullName>
    </recommendedName>
</protein>
<dbReference type="GO" id="GO:0007155">
    <property type="term" value="P:cell adhesion"/>
    <property type="evidence" value="ECO:0007669"/>
    <property type="project" value="InterPro"/>
</dbReference>
<keyword evidence="5" id="KW-0572">Peptidoglycan-anchor</keyword>
<dbReference type="Proteomes" id="UP000539953">
    <property type="component" value="Unassembled WGS sequence"/>
</dbReference>
<keyword evidence="6" id="KW-1133">Transmembrane helix</keyword>
<keyword evidence="6" id="KW-0812">Transmembrane</keyword>
<keyword evidence="2" id="KW-0134">Cell wall</keyword>
<name>A0A7W8CX74_9FIRM</name>
<keyword evidence="10" id="KW-1185">Reference proteome</keyword>
<comment type="caution">
    <text evidence="9">The sequence shown here is derived from an EMBL/GenBank/DDBJ whole genome shotgun (WGS) entry which is preliminary data.</text>
</comment>
<dbReference type="Pfam" id="PF17802">
    <property type="entry name" value="SpaA"/>
    <property type="match status" value="2"/>
</dbReference>
<evidence type="ECO:0000256" key="3">
    <source>
        <dbReference type="ARBA" id="ARBA00022525"/>
    </source>
</evidence>
<dbReference type="RefSeq" id="WP_183328557.1">
    <property type="nucleotide sequence ID" value="NZ_JACHHK010000004.1"/>
</dbReference>
<dbReference type="AlphaFoldDB" id="A0A7W8CX74"/>
<dbReference type="SUPFAM" id="SSF49478">
    <property type="entry name" value="Cna protein B-type domain"/>
    <property type="match status" value="1"/>
</dbReference>
<keyword evidence="3" id="KW-0964">Secreted</keyword>
<dbReference type="Gene3D" id="2.60.40.10">
    <property type="entry name" value="Immunoglobulins"/>
    <property type="match status" value="2"/>
</dbReference>
<reference evidence="9 10" key="1">
    <citation type="submission" date="2020-08" db="EMBL/GenBank/DDBJ databases">
        <title>Genomic Encyclopedia of Type Strains, Phase IV (KMG-IV): sequencing the most valuable type-strain genomes for metagenomic binning, comparative biology and taxonomic classification.</title>
        <authorList>
            <person name="Goeker M."/>
        </authorList>
    </citation>
    <scope>NUCLEOTIDE SEQUENCE [LARGE SCALE GENOMIC DNA]</scope>
    <source>
        <strain evidence="9 10">DSM 25799</strain>
    </source>
</reference>
<sequence>MRRYKILQYAVSFLLAAVLLIPGTAVSADETVLSEDDLNIEIDAPQQVTTGQYLSIKVSFEKSEGSEIQAGDMFEITWSDTLIGADDTISVLNNDKEEIGTLTVRSDGAEMSFQNDLSEEDSVTGSFRIALLANSEGTGTINIGDHTAEIQIQKGNTTNNDEDPFAGISGKLGTTDAGEPYIDWSVRVNENYTDLVSGNVTITDALPDSLTYDRVRSVSIDTCDDAEEPTETTLEQVGGTITADGQNITLKIPSNALKNEEEEPVLMTIQFRTWINALGSNNKIKNSIETTRTINGTEETKTVSANVNVSSDAAQWLSDQKTNALTIQYVRGSNDPIEGASFQIAKLDSSNKEETNWYHDGQYAEGTTDADGKIVLKHVTAGTYEIRQTSGPSDVTSADYLTKKVVVKKQNGKVQAKTVTLKMKTKKVASVKKVQTQQAADTSTQSVKAEVEWIDDFSEHPTVYLQLYRTSANQTDPEYVTSVKLTGSDTSADFGSQRVNDDQNSAYQYFVKQTDEAKNDYTPKGYTKSEEGLKVTNRLNSEHHLIHNKLTLKKTDAKGDPLDGASFTVYEDKQCTKAIRTYEATNGKTEISTQDLSEYLPSNGQTQTLYFKETKAPDGYQIVDEAVPITLTAAESAGWNTDHTIYNTYTEYKIQSKDSTVVTLINSKKSNASAYDNAKKANNRSKTGTQTNETLWFVLVGIALIVLILVLRSRKKDK</sequence>
<feature type="domain" description="SpaA-like prealbumin fold" evidence="8">
    <location>
        <begin position="333"/>
        <end position="416"/>
    </location>
</feature>
<evidence type="ECO:0000256" key="7">
    <source>
        <dbReference type="SAM" id="SignalP"/>
    </source>
</evidence>
<feature type="domain" description="SpaA-like prealbumin fold" evidence="8">
    <location>
        <begin position="549"/>
        <end position="635"/>
    </location>
</feature>
<accession>A0A7W8CX74</accession>
<dbReference type="EMBL" id="JACHHK010000004">
    <property type="protein sequence ID" value="MBB5183261.1"/>
    <property type="molecule type" value="Genomic_DNA"/>
</dbReference>
<evidence type="ECO:0000313" key="9">
    <source>
        <dbReference type="EMBL" id="MBB5183261.1"/>
    </source>
</evidence>
<dbReference type="InterPro" id="IPR041033">
    <property type="entry name" value="SpaA_PFL_dom_1"/>
</dbReference>
<dbReference type="InterPro" id="IPR008966">
    <property type="entry name" value="Adhesion_dom_sf"/>
</dbReference>
<dbReference type="InterPro" id="IPR013783">
    <property type="entry name" value="Ig-like_fold"/>
</dbReference>
<evidence type="ECO:0000256" key="4">
    <source>
        <dbReference type="ARBA" id="ARBA00022729"/>
    </source>
</evidence>
<dbReference type="Gene3D" id="2.60.40.1280">
    <property type="match status" value="1"/>
</dbReference>
<keyword evidence="6" id="KW-0472">Membrane</keyword>
<proteinExistence type="predicted"/>
<evidence type="ECO:0000256" key="5">
    <source>
        <dbReference type="ARBA" id="ARBA00023088"/>
    </source>
</evidence>
<feature type="signal peptide" evidence="7">
    <location>
        <begin position="1"/>
        <end position="27"/>
    </location>
</feature>